<dbReference type="Pfam" id="PF17678">
    <property type="entry name" value="Glyco_hydro_92N"/>
    <property type="match status" value="1"/>
</dbReference>
<comment type="cofactor">
    <cofactor evidence="1">
        <name>Ca(2+)</name>
        <dbReference type="ChEBI" id="CHEBI:29108"/>
    </cofactor>
</comment>
<dbReference type="OrthoDB" id="9804511at2"/>
<dbReference type="InterPro" id="IPR050883">
    <property type="entry name" value="PNGase"/>
</dbReference>
<dbReference type="RefSeq" id="WP_145665152.1">
    <property type="nucleotide sequence ID" value="NZ_VIWO01000001.1"/>
</dbReference>
<feature type="domain" description="Glycosyl hydrolase family 92" evidence="4">
    <location>
        <begin position="249"/>
        <end position="670"/>
    </location>
</feature>
<sequence>MKKLSLIVGILLMWVGGCQYICAQGVSRYVNLFIGTSGDNGQVDPAACVPYGMVRVCPDSRPRSHSGYDYAVTAISGFSVNRLSGIGCGGNGGNFSIKPAQKDTGLHMLKKTEKAYPGYYAVALNNEVKAAFTATHNIAVERFWYKRGKEAFMTLNVASSFTGVSDVHYDIISEREITGYVKTGTTCDAGTYKLYFHLFTNKPFKVISETKQLVECSFGTADKSPVEVRLAISPISTETAKIENERLRLISFRKIKLRAAVQWEDMLRRIAVSGGNREDRELFYTSLYRVFLSPVNTASYDGQFLATDGTLQKARDAVYYSSWSMWDTYHTKFPLITLLDAARMKDICYSLSLLYLYGKKGWATPFESTPTVRTEHTAVVLLDAYRKGIAGVDLKIPYEGMKKEMEVLEMKRPDQVFETCIDLWAMGNIARETGKTDDALAYETRAARLFNTTWNKEFKIIDSSFTKMRNNGLYQGTRWQYRWALPQYLDTMAASVGGKKVLADQLNYFLTHNLNNQGNEVGIHIPFIFNRLGRPDLLQQVVTQMLTRETKHLYGGNAEYPKPVISKIFKADPAGFLPEMDEDDGAMSGWYVFAAMGIYPLVVGEPVYEISSPLFDHIRVMLADGKYLTIKTVNRHTKDETIKEARFNGKTISNFQLNHCLLVKGGQLELCY</sequence>
<dbReference type="PANTHER" id="PTHR12143:SF39">
    <property type="entry name" value="SECRETED PROTEIN"/>
    <property type="match status" value="1"/>
</dbReference>
<dbReference type="GO" id="GO:0006516">
    <property type="term" value="P:glycoprotein catabolic process"/>
    <property type="evidence" value="ECO:0007669"/>
    <property type="project" value="TreeGrafter"/>
</dbReference>
<evidence type="ECO:0000259" key="4">
    <source>
        <dbReference type="Pfam" id="PF07971"/>
    </source>
</evidence>
<proteinExistence type="predicted"/>
<dbReference type="GO" id="GO:0005829">
    <property type="term" value="C:cytosol"/>
    <property type="evidence" value="ECO:0007669"/>
    <property type="project" value="TreeGrafter"/>
</dbReference>
<dbReference type="PANTHER" id="PTHR12143">
    <property type="entry name" value="PEPTIDE N-GLYCANASE PNGASE -RELATED"/>
    <property type="match status" value="1"/>
</dbReference>
<keyword evidence="3" id="KW-0106">Calcium</keyword>
<comment type="caution">
    <text evidence="6">The sequence shown here is derived from an EMBL/GenBank/DDBJ whole genome shotgun (WGS) entry which is preliminary data.</text>
</comment>
<protein>
    <submittedName>
        <fullName evidence="6">Putative alpha-1,2-mannosidase</fullName>
    </submittedName>
</protein>
<dbReference type="SUPFAM" id="SSF48208">
    <property type="entry name" value="Six-hairpin glycosidases"/>
    <property type="match status" value="1"/>
</dbReference>
<dbReference type="InterPro" id="IPR014718">
    <property type="entry name" value="GH-type_carb-bd"/>
</dbReference>
<dbReference type="InterPro" id="IPR008928">
    <property type="entry name" value="6-hairpin_glycosidase_sf"/>
</dbReference>
<dbReference type="PROSITE" id="PS51257">
    <property type="entry name" value="PROKAR_LIPOPROTEIN"/>
    <property type="match status" value="1"/>
</dbReference>
<evidence type="ECO:0000313" key="7">
    <source>
        <dbReference type="Proteomes" id="UP000320811"/>
    </source>
</evidence>
<reference evidence="6 7" key="1">
    <citation type="submission" date="2019-06" db="EMBL/GenBank/DDBJ databases">
        <title>Sorghum-associated microbial communities from plants grown in Nebraska, USA.</title>
        <authorList>
            <person name="Schachtman D."/>
        </authorList>
    </citation>
    <scope>NUCLEOTIDE SEQUENCE [LARGE SCALE GENOMIC DNA]</scope>
    <source>
        <strain evidence="6 7">1209</strain>
    </source>
</reference>
<organism evidence="6 7">
    <name type="scientific">Chitinophaga polysaccharea</name>
    <dbReference type="NCBI Taxonomy" id="1293035"/>
    <lineage>
        <taxon>Bacteria</taxon>
        <taxon>Pseudomonadati</taxon>
        <taxon>Bacteroidota</taxon>
        <taxon>Chitinophagia</taxon>
        <taxon>Chitinophagales</taxon>
        <taxon>Chitinophagaceae</taxon>
        <taxon>Chitinophaga</taxon>
    </lineage>
</organism>
<feature type="domain" description="Glycosyl hydrolase family 92 N-terminal" evidence="5">
    <location>
        <begin position="29"/>
        <end position="210"/>
    </location>
</feature>
<dbReference type="Gene3D" id="1.20.1050.60">
    <property type="entry name" value="alpha-1,2-mannosidase"/>
    <property type="match status" value="1"/>
</dbReference>
<comment type="subunit">
    <text evidence="2">Monomer.</text>
</comment>
<evidence type="ECO:0000256" key="1">
    <source>
        <dbReference type="ARBA" id="ARBA00001913"/>
    </source>
</evidence>
<evidence type="ECO:0000313" key="6">
    <source>
        <dbReference type="EMBL" id="TWF45719.1"/>
    </source>
</evidence>
<dbReference type="GO" id="GO:0005975">
    <property type="term" value="P:carbohydrate metabolic process"/>
    <property type="evidence" value="ECO:0007669"/>
    <property type="project" value="InterPro"/>
</dbReference>
<dbReference type="AlphaFoldDB" id="A0A561Q5V0"/>
<dbReference type="Gene3D" id="1.20.1610.10">
    <property type="entry name" value="alpha-1,2-mannosidases domains"/>
    <property type="match status" value="1"/>
</dbReference>
<dbReference type="Pfam" id="PF07971">
    <property type="entry name" value="Glyco_hydro_92"/>
    <property type="match status" value="1"/>
</dbReference>
<evidence type="ECO:0000256" key="3">
    <source>
        <dbReference type="ARBA" id="ARBA00022837"/>
    </source>
</evidence>
<accession>A0A561Q5V0</accession>
<gene>
    <name evidence="6" type="ORF">FHW36_1011650</name>
</gene>
<dbReference type="GO" id="GO:0030246">
    <property type="term" value="F:carbohydrate binding"/>
    <property type="evidence" value="ECO:0007669"/>
    <property type="project" value="InterPro"/>
</dbReference>
<dbReference type="GO" id="GO:0000224">
    <property type="term" value="F:peptide-N4-(N-acetyl-beta-glucosaminyl)asparagine amidase activity"/>
    <property type="evidence" value="ECO:0007669"/>
    <property type="project" value="TreeGrafter"/>
</dbReference>
<evidence type="ECO:0000256" key="2">
    <source>
        <dbReference type="ARBA" id="ARBA00011245"/>
    </source>
</evidence>
<dbReference type="EMBL" id="VIWO01000001">
    <property type="protein sequence ID" value="TWF45719.1"/>
    <property type="molecule type" value="Genomic_DNA"/>
</dbReference>
<dbReference type="Gene3D" id="2.70.98.10">
    <property type="match status" value="1"/>
</dbReference>
<dbReference type="Proteomes" id="UP000320811">
    <property type="component" value="Unassembled WGS sequence"/>
</dbReference>
<dbReference type="Gene3D" id="3.30.2080.10">
    <property type="entry name" value="GH92 mannosidase domain"/>
    <property type="match status" value="1"/>
</dbReference>
<evidence type="ECO:0000259" key="5">
    <source>
        <dbReference type="Pfam" id="PF17678"/>
    </source>
</evidence>
<dbReference type="InterPro" id="IPR041371">
    <property type="entry name" value="GH92_N"/>
</dbReference>
<keyword evidence="7" id="KW-1185">Reference proteome</keyword>
<dbReference type="InterPro" id="IPR012939">
    <property type="entry name" value="Glyco_hydro_92"/>
</dbReference>
<name>A0A561Q5V0_9BACT</name>